<proteinExistence type="inferred from homology"/>
<evidence type="ECO:0000256" key="4">
    <source>
        <dbReference type="ARBA" id="ARBA00022491"/>
    </source>
</evidence>
<evidence type="ECO:0000256" key="3">
    <source>
        <dbReference type="ARBA" id="ARBA00022490"/>
    </source>
</evidence>
<evidence type="ECO:0000256" key="9">
    <source>
        <dbReference type="ARBA" id="ARBA00023159"/>
    </source>
</evidence>
<sequence>MMAESLPFCNTMGPLSGWELEAWYEDLQDILWPEIKAAECLQSGSFEQELVQVETVEHSSYFWTEESPMPVDMGNEDVAFEISDQHLPVLENSVQHLSADVLELLNSEIRDSCNVSSYSPVTDTQVGASELDSYSSSSSVHTHTEDEDPCTSRTASKRKRTSQSRGGKVRVKEKEQENEDQVTQLLLENERLKVEIDRLTNEVAQTRKELIERMVNLKKD</sequence>
<name>A0A8T2KEA0_9PIPI</name>
<evidence type="ECO:0000256" key="10">
    <source>
        <dbReference type="ARBA" id="ARBA00023163"/>
    </source>
</evidence>
<dbReference type="Proteomes" id="UP000812440">
    <property type="component" value="Chromosome 1"/>
</dbReference>
<reference evidence="13" key="1">
    <citation type="thesis" date="2020" institute="ProQuest LLC" country="789 East Eisenhower Parkway, Ann Arbor, MI, USA">
        <title>Comparative Genomics and Chromosome Evolution.</title>
        <authorList>
            <person name="Mudd A.B."/>
        </authorList>
    </citation>
    <scope>NUCLEOTIDE SEQUENCE</scope>
    <source>
        <strain evidence="13">Female2</strain>
        <tissue evidence="13">Blood</tissue>
    </source>
</reference>
<dbReference type="GO" id="GO:0070059">
    <property type="term" value="P:intrinsic apoptotic signaling pathway in response to endoplasmic reticulum stress"/>
    <property type="evidence" value="ECO:0007669"/>
    <property type="project" value="TreeGrafter"/>
</dbReference>
<dbReference type="GO" id="GO:0001228">
    <property type="term" value="F:DNA-binding transcription activator activity, RNA polymerase II-specific"/>
    <property type="evidence" value="ECO:0007669"/>
    <property type="project" value="TreeGrafter"/>
</dbReference>
<evidence type="ECO:0000256" key="2">
    <source>
        <dbReference type="ARBA" id="ARBA00007163"/>
    </source>
</evidence>
<dbReference type="AlphaFoldDB" id="A0A8T2KEA0"/>
<keyword evidence="3" id="KW-0963">Cytoplasm</keyword>
<dbReference type="GO" id="GO:0046982">
    <property type="term" value="F:protein heterodimerization activity"/>
    <property type="evidence" value="ECO:0007669"/>
    <property type="project" value="TreeGrafter"/>
</dbReference>
<evidence type="ECO:0000313" key="13">
    <source>
        <dbReference type="EMBL" id="KAG8453900.1"/>
    </source>
</evidence>
<organism evidence="13 14">
    <name type="scientific">Hymenochirus boettgeri</name>
    <name type="common">Congo dwarf clawed frog</name>
    <dbReference type="NCBI Taxonomy" id="247094"/>
    <lineage>
        <taxon>Eukaryota</taxon>
        <taxon>Metazoa</taxon>
        <taxon>Chordata</taxon>
        <taxon>Craniata</taxon>
        <taxon>Vertebrata</taxon>
        <taxon>Euteleostomi</taxon>
        <taxon>Amphibia</taxon>
        <taxon>Batrachia</taxon>
        <taxon>Anura</taxon>
        <taxon>Pipoidea</taxon>
        <taxon>Pipidae</taxon>
        <taxon>Pipinae</taxon>
        <taxon>Hymenochirus</taxon>
    </lineage>
</organism>
<keyword evidence="4" id="KW-0678">Repressor</keyword>
<dbReference type="GO" id="GO:1990622">
    <property type="term" value="C:CHOP-ATF3 complex"/>
    <property type="evidence" value="ECO:0007669"/>
    <property type="project" value="TreeGrafter"/>
</dbReference>
<evidence type="ECO:0000256" key="1">
    <source>
        <dbReference type="ARBA" id="ARBA00004496"/>
    </source>
</evidence>
<dbReference type="EMBL" id="JAACNH010000001">
    <property type="protein sequence ID" value="KAG8453900.1"/>
    <property type="molecule type" value="Genomic_DNA"/>
</dbReference>
<feature type="compositionally biased region" description="Basic residues" evidence="12">
    <location>
        <begin position="155"/>
        <end position="169"/>
    </location>
</feature>
<dbReference type="OrthoDB" id="8962665at2759"/>
<keyword evidence="14" id="KW-1185">Reference proteome</keyword>
<evidence type="ECO:0000256" key="12">
    <source>
        <dbReference type="SAM" id="MobiDB-lite"/>
    </source>
</evidence>
<evidence type="ECO:0000313" key="14">
    <source>
        <dbReference type="Proteomes" id="UP000812440"/>
    </source>
</evidence>
<comment type="similarity">
    <text evidence="2">Belongs to the bZIP family.</text>
</comment>
<keyword evidence="6" id="KW-0832">Ubl conjugation</keyword>
<keyword evidence="11" id="KW-0834">Unfolded protein response</keyword>
<dbReference type="GO" id="GO:0000978">
    <property type="term" value="F:RNA polymerase II cis-regulatory region sequence-specific DNA binding"/>
    <property type="evidence" value="ECO:0007669"/>
    <property type="project" value="TreeGrafter"/>
</dbReference>
<dbReference type="PANTHER" id="PTHR16833">
    <property type="entry name" value="DNA DAMAGE-INDUCIBLE TRANSCRIPT 3 DDIT3"/>
    <property type="match status" value="1"/>
</dbReference>
<dbReference type="GO" id="GO:0036488">
    <property type="term" value="C:CHOP-C/EBP complex"/>
    <property type="evidence" value="ECO:0007669"/>
    <property type="project" value="TreeGrafter"/>
</dbReference>
<feature type="region of interest" description="Disordered" evidence="12">
    <location>
        <begin position="129"/>
        <end position="182"/>
    </location>
</feature>
<evidence type="ECO:0000256" key="5">
    <source>
        <dbReference type="ARBA" id="ARBA00022553"/>
    </source>
</evidence>
<dbReference type="GO" id="GO:0000122">
    <property type="term" value="P:negative regulation of transcription by RNA polymerase II"/>
    <property type="evidence" value="ECO:0007669"/>
    <property type="project" value="TreeGrafter"/>
</dbReference>
<dbReference type="GO" id="GO:0006983">
    <property type="term" value="P:ER overload response"/>
    <property type="evidence" value="ECO:0007669"/>
    <property type="project" value="TreeGrafter"/>
</dbReference>
<keyword evidence="5" id="KW-0597">Phosphoprotein</keyword>
<keyword evidence="8" id="KW-0238">DNA-binding</keyword>
<keyword evidence="9" id="KW-0010">Activator</keyword>
<accession>A0A8T2KEA0</accession>
<dbReference type="InterPro" id="IPR016670">
    <property type="entry name" value="DNA_damage_induc_transcript_3"/>
</dbReference>
<evidence type="ECO:0000256" key="6">
    <source>
        <dbReference type="ARBA" id="ARBA00022843"/>
    </source>
</evidence>
<dbReference type="PANTHER" id="PTHR16833:SF0">
    <property type="entry name" value="DNA DAMAGE-INDUCIBLE TRANSCRIPT 3 PROTEIN"/>
    <property type="match status" value="1"/>
</dbReference>
<dbReference type="GO" id="GO:0006986">
    <property type="term" value="P:response to unfolded protein"/>
    <property type="evidence" value="ECO:0007669"/>
    <property type="project" value="UniProtKB-KW"/>
</dbReference>
<dbReference type="GO" id="GO:1990617">
    <property type="term" value="C:CHOP-ATF4 complex"/>
    <property type="evidence" value="ECO:0007669"/>
    <property type="project" value="TreeGrafter"/>
</dbReference>
<comment type="caution">
    <text evidence="13">The sequence shown here is derived from an EMBL/GenBank/DDBJ whole genome shotgun (WGS) entry which is preliminary data.</text>
</comment>
<evidence type="ECO:0008006" key="15">
    <source>
        <dbReference type="Google" id="ProtNLM"/>
    </source>
</evidence>
<keyword evidence="7" id="KW-0805">Transcription regulation</keyword>
<evidence type="ECO:0000256" key="11">
    <source>
        <dbReference type="ARBA" id="ARBA00023230"/>
    </source>
</evidence>
<keyword evidence="10" id="KW-0804">Transcription</keyword>
<evidence type="ECO:0000256" key="7">
    <source>
        <dbReference type="ARBA" id="ARBA00023015"/>
    </source>
</evidence>
<gene>
    <name evidence="13" type="ORF">GDO86_000503</name>
</gene>
<protein>
    <recommendedName>
        <fullName evidence="15">DNA damage-inducible transcript 3 protein</fullName>
    </recommendedName>
</protein>
<dbReference type="GO" id="GO:0005737">
    <property type="term" value="C:cytoplasm"/>
    <property type="evidence" value="ECO:0007669"/>
    <property type="project" value="UniProtKB-SubCell"/>
</dbReference>
<evidence type="ECO:0000256" key="8">
    <source>
        <dbReference type="ARBA" id="ARBA00023125"/>
    </source>
</evidence>
<comment type="subcellular location">
    <subcellularLocation>
        <location evidence="1">Cytoplasm</location>
    </subcellularLocation>
</comment>